<evidence type="ECO:0000259" key="3">
    <source>
        <dbReference type="PROSITE" id="PS50937"/>
    </source>
</evidence>
<gene>
    <name evidence="4" type="ORF">KYD98_12165</name>
</gene>
<dbReference type="CDD" id="cd01109">
    <property type="entry name" value="HTH_YyaN"/>
    <property type="match status" value="1"/>
</dbReference>
<sequence>MNYSIGEFSKLTNLSIDTLRYYEKEGLITPERKKNGRRYYSEKDVTWIAFIKRLKETKMPIKEIQKYAKLRAIGNSTMSERMDILIKHKTVLKEEITKANENLQKLNEKIDFYKSAIDFSV</sequence>
<dbReference type="SUPFAM" id="SSF46955">
    <property type="entry name" value="Putative DNA-binding domain"/>
    <property type="match status" value="1"/>
</dbReference>
<dbReference type="PANTHER" id="PTHR30204:SF98">
    <property type="entry name" value="HTH-TYPE TRANSCRIPTIONAL REGULATOR ADHR"/>
    <property type="match status" value="1"/>
</dbReference>
<name>A0ABS7ATM5_9CLOT</name>
<dbReference type="PANTHER" id="PTHR30204">
    <property type="entry name" value="REDOX-CYCLING DRUG-SENSING TRANSCRIPTIONAL ACTIVATOR SOXR"/>
    <property type="match status" value="1"/>
</dbReference>
<evidence type="ECO:0000313" key="4">
    <source>
        <dbReference type="EMBL" id="MBW6410850.1"/>
    </source>
</evidence>
<keyword evidence="1" id="KW-0238">DNA-binding</keyword>
<dbReference type="InterPro" id="IPR009061">
    <property type="entry name" value="DNA-bd_dom_put_sf"/>
</dbReference>
<organism evidence="4 5">
    <name type="scientific">Clostridium weizhouense</name>
    <dbReference type="NCBI Taxonomy" id="2859781"/>
    <lineage>
        <taxon>Bacteria</taxon>
        <taxon>Bacillati</taxon>
        <taxon>Bacillota</taxon>
        <taxon>Clostridia</taxon>
        <taxon>Eubacteriales</taxon>
        <taxon>Clostridiaceae</taxon>
        <taxon>Clostridium</taxon>
    </lineage>
</organism>
<dbReference type="SMART" id="SM00422">
    <property type="entry name" value="HTH_MERR"/>
    <property type="match status" value="1"/>
</dbReference>
<comment type="caution">
    <text evidence="4">The sequence shown here is derived from an EMBL/GenBank/DDBJ whole genome shotgun (WGS) entry which is preliminary data.</text>
</comment>
<dbReference type="PRINTS" id="PR00040">
    <property type="entry name" value="HTHMERR"/>
</dbReference>
<dbReference type="Proteomes" id="UP001519921">
    <property type="component" value="Unassembled WGS sequence"/>
</dbReference>
<dbReference type="RefSeq" id="WP_219780319.1">
    <property type="nucleotide sequence ID" value="NZ_JAHXPT010000010.1"/>
</dbReference>
<feature type="coiled-coil region" evidence="2">
    <location>
        <begin position="89"/>
        <end position="116"/>
    </location>
</feature>
<accession>A0ABS7ATM5</accession>
<dbReference type="InterPro" id="IPR047057">
    <property type="entry name" value="MerR_fam"/>
</dbReference>
<protein>
    <submittedName>
        <fullName evidence="4">MerR family transcriptional regulator</fullName>
    </submittedName>
</protein>
<evidence type="ECO:0000256" key="2">
    <source>
        <dbReference type="SAM" id="Coils"/>
    </source>
</evidence>
<dbReference type="PROSITE" id="PS50937">
    <property type="entry name" value="HTH_MERR_2"/>
    <property type="match status" value="1"/>
</dbReference>
<dbReference type="InterPro" id="IPR000551">
    <property type="entry name" value="MerR-type_HTH_dom"/>
</dbReference>
<evidence type="ECO:0000313" key="5">
    <source>
        <dbReference type="Proteomes" id="UP001519921"/>
    </source>
</evidence>
<reference evidence="4 5" key="1">
    <citation type="submission" date="2021-07" db="EMBL/GenBank/DDBJ databases">
        <title>Clostridium weizhouense sp. nov., an anaerobic bacterium isolated from activated sludge of Petroleum wastewater.</title>
        <authorList>
            <person name="Li Q."/>
        </authorList>
    </citation>
    <scope>NUCLEOTIDE SEQUENCE [LARGE SCALE GENOMIC DNA]</scope>
    <source>
        <strain evidence="4 5">YB-6</strain>
    </source>
</reference>
<keyword evidence="5" id="KW-1185">Reference proteome</keyword>
<dbReference type="Pfam" id="PF13411">
    <property type="entry name" value="MerR_1"/>
    <property type="match status" value="1"/>
</dbReference>
<dbReference type="EMBL" id="JAHXPT010000010">
    <property type="protein sequence ID" value="MBW6410850.1"/>
    <property type="molecule type" value="Genomic_DNA"/>
</dbReference>
<evidence type="ECO:0000256" key="1">
    <source>
        <dbReference type="ARBA" id="ARBA00023125"/>
    </source>
</evidence>
<keyword evidence="2" id="KW-0175">Coiled coil</keyword>
<proteinExistence type="predicted"/>
<dbReference type="PROSITE" id="PS00552">
    <property type="entry name" value="HTH_MERR_1"/>
    <property type="match status" value="1"/>
</dbReference>
<feature type="domain" description="HTH merR-type" evidence="3">
    <location>
        <begin position="2"/>
        <end position="70"/>
    </location>
</feature>
<dbReference type="Gene3D" id="1.10.1660.10">
    <property type="match status" value="1"/>
</dbReference>